<organism evidence="1 2">
    <name type="scientific">Amphibacillus indicireducens</name>
    <dbReference type="NCBI Taxonomy" id="1076330"/>
    <lineage>
        <taxon>Bacteria</taxon>
        <taxon>Bacillati</taxon>
        <taxon>Bacillota</taxon>
        <taxon>Bacilli</taxon>
        <taxon>Bacillales</taxon>
        <taxon>Bacillaceae</taxon>
        <taxon>Amphibacillus</taxon>
    </lineage>
</organism>
<comment type="caution">
    <text evidence="1">The sequence shown here is derived from an EMBL/GenBank/DDBJ whole genome shotgun (WGS) entry which is preliminary data.</text>
</comment>
<dbReference type="Proteomes" id="UP001501734">
    <property type="component" value="Unassembled WGS sequence"/>
</dbReference>
<gene>
    <name evidence="1" type="primary">tbcS</name>
    <name evidence="1" type="ORF">GCM10022410_12880</name>
</gene>
<reference evidence="2" key="1">
    <citation type="journal article" date="2019" name="Int. J. Syst. Evol. Microbiol.">
        <title>The Global Catalogue of Microorganisms (GCM) 10K type strain sequencing project: providing services to taxonomists for standard genome sequencing and annotation.</title>
        <authorList>
            <consortium name="The Broad Institute Genomics Platform"/>
            <consortium name="The Broad Institute Genome Sequencing Center for Infectious Disease"/>
            <person name="Wu L."/>
            <person name="Ma J."/>
        </authorList>
    </citation>
    <scope>NUCLEOTIDE SEQUENCE [LARGE SCALE GENOMIC DNA]</scope>
    <source>
        <strain evidence="2">JCM 17250</strain>
    </source>
</reference>
<dbReference type="Pfam" id="PF10776">
    <property type="entry name" value="DUF2600"/>
    <property type="match status" value="1"/>
</dbReference>
<name>A0ABP7VIT0_9BACI</name>
<dbReference type="EMBL" id="BAABDL010000067">
    <property type="protein sequence ID" value="GAA4068224.1"/>
    <property type="molecule type" value="Genomic_DNA"/>
</dbReference>
<accession>A0ABP7VIT0</accession>
<keyword evidence="2" id="KW-1185">Reference proteome</keyword>
<evidence type="ECO:0000313" key="2">
    <source>
        <dbReference type="Proteomes" id="UP001501734"/>
    </source>
</evidence>
<protein>
    <submittedName>
        <fullName evidence="1">Tetraprenyl-beta-curcumene synthase</fullName>
    </submittedName>
</protein>
<dbReference type="InterPro" id="IPR019712">
    <property type="entry name" value="YtpB-like"/>
</dbReference>
<sequence length="361" mass="41924">MNEQDYRSALRLAKTGIKRTIPAANQELSYWLSRAKQIPNPHLRKQAVESIESKAFHAQGGGIYAMLAGDKWREAMTFIVAYQTISDYLDNLCDRSDSLDPIDFRSLHQSMLVIFNLSTEKENYYQYRGDQDDGGYLAELVEVCQKQLRQLTNYTAIKEDLIKLASKYIDLQVDKHVVPDERVERLIKQFEKSELTDSSITWYEYAAATGSTLAIFCLVSYAHRQVGLTQAESHQIYQSYFPYVQGLHILLDYLIDQVEDKREGDLNFCSYYPNDEKMTERLIYFINQSEQAIRGLPDQHFHHYIYQGLLALYLKDPKVNQIKNSKQIKRALLKAGGARTRFFHFGLHLIDLDLKKTDQVF</sequence>
<evidence type="ECO:0000313" key="1">
    <source>
        <dbReference type="EMBL" id="GAA4068224.1"/>
    </source>
</evidence>
<dbReference type="RefSeq" id="WP_344911481.1">
    <property type="nucleotide sequence ID" value="NZ_BAABDL010000067.1"/>
</dbReference>
<proteinExistence type="predicted"/>